<comment type="caution">
    <text evidence="2">The sequence shown here is derived from an EMBL/GenBank/DDBJ whole genome shotgun (WGS) entry which is preliminary data.</text>
</comment>
<reference evidence="2" key="1">
    <citation type="submission" date="2023-10" db="EMBL/GenBank/DDBJ databases">
        <authorList>
            <person name="Chen Y."/>
            <person name="Shah S."/>
            <person name="Dougan E. K."/>
            <person name="Thang M."/>
            <person name="Chan C."/>
        </authorList>
    </citation>
    <scope>NUCLEOTIDE SEQUENCE [LARGE SCALE GENOMIC DNA]</scope>
</reference>
<evidence type="ECO:0000313" key="2">
    <source>
        <dbReference type="EMBL" id="CAK0870024.1"/>
    </source>
</evidence>
<protein>
    <submittedName>
        <fullName evidence="2">Uncharacterized protein</fullName>
    </submittedName>
</protein>
<sequence length="152" mass="16786">MALPASESRFPIGESWMHGVPPTWIWDLENVHSLQHPREECITRCDGTGTDESLPGAARTTWRSRRPGRPRASSAGTPAGARDKWLKYMSLQNFLLHTAVSESWIHLCWARLTAAVAAEGSTSASPRALVSWLSLARGVLAQGRRGRWGIWG</sequence>
<proteinExistence type="predicted"/>
<evidence type="ECO:0000256" key="1">
    <source>
        <dbReference type="SAM" id="MobiDB-lite"/>
    </source>
</evidence>
<dbReference type="Proteomes" id="UP001189429">
    <property type="component" value="Unassembled WGS sequence"/>
</dbReference>
<organism evidence="2 3">
    <name type="scientific">Prorocentrum cordatum</name>
    <dbReference type="NCBI Taxonomy" id="2364126"/>
    <lineage>
        <taxon>Eukaryota</taxon>
        <taxon>Sar</taxon>
        <taxon>Alveolata</taxon>
        <taxon>Dinophyceae</taxon>
        <taxon>Prorocentrales</taxon>
        <taxon>Prorocentraceae</taxon>
        <taxon>Prorocentrum</taxon>
    </lineage>
</organism>
<gene>
    <name evidence="2" type="ORF">PCOR1329_LOCUS56231</name>
</gene>
<feature type="region of interest" description="Disordered" evidence="1">
    <location>
        <begin position="45"/>
        <end position="79"/>
    </location>
</feature>
<dbReference type="EMBL" id="CAUYUJ010016915">
    <property type="protein sequence ID" value="CAK0870024.1"/>
    <property type="molecule type" value="Genomic_DNA"/>
</dbReference>
<evidence type="ECO:0000313" key="3">
    <source>
        <dbReference type="Proteomes" id="UP001189429"/>
    </source>
</evidence>
<name>A0ABN9VAJ8_9DINO</name>
<accession>A0ABN9VAJ8</accession>
<keyword evidence="3" id="KW-1185">Reference proteome</keyword>